<evidence type="ECO:0000256" key="4">
    <source>
        <dbReference type="ARBA" id="ARBA00022989"/>
    </source>
</evidence>
<dbReference type="InterPro" id="IPR005495">
    <property type="entry name" value="LptG/LptF_permease"/>
</dbReference>
<keyword evidence="4 6" id="KW-1133">Transmembrane helix</keyword>
<reference evidence="7 8" key="1">
    <citation type="submission" date="2020-04" db="EMBL/GenBank/DDBJ databases">
        <authorList>
            <person name="Hitch T.C.A."/>
            <person name="Wylensek D."/>
            <person name="Clavel T."/>
        </authorList>
    </citation>
    <scope>NUCLEOTIDE SEQUENCE [LARGE SCALE GENOMIC DNA]</scope>
    <source>
        <strain evidence="7 8">COR2-253-APC-1A</strain>
    </source>
</reference>
<comment type="subcellular location">
    <subcellularLocation>
        <location evidence="1">Cell membrane</location>
        <topology evidence="1">Multi-pass membrane protein</topology>
    </subcellularLocation>
</comment>
<keyword evidence="3 6" id="KW-0812">Transmembrane</keyword>
<proteinExistence type="predicted"/>
<feature type="transmembrane region" description="Helical" evidence="6">
    <location>
        <begin position="53"/>
        <end position="77"/>
    </location>
</feature>
<gene>
    <name evidence="7" type="ORF">HF882_10710</name>
</gene>
<dbReference type="Proteomes" id="UP000576225">
    <property type="component" value="Unassembled WGS sequence"/>
</dbReference>
<organism evidence="7 8">
    <name type="scientific">Victivallis vadensis</name>
    <dbReference type="NCBI Taxonomy" id="172901"/>
    <lineage>
        <taxon>Bacteria</taxon>
        <taxon>Pseudomonadati</taxon>
        <taxon>Lentisphaerota</taxon>
        <taxon>Lentisphaeria</taxon>
        <taxon>Victivallales</taxon>
        <taxon>Victivallaceae</taxon>
        <taxon>Victivallis</taxon>
    </lineage>
</organism>
<evidence type="ECO:0000313" key="8">
    <source>
        <dbReference type="Proteomes" id="UP000576225"/>
    </source>
</evidence>
<feature type="transmembrane region" description="Helical" evidence="6">
    <location>
        <begin position="289"/>
        <end position="307"/>
    </location>
</feature>
<sequence>MKILNWYVTRGFLLAFFMAIGILTFGMTGANLVKVLDYVSQGISFFTFFEFTLYILPIILTFTVPWAVMVAVMLVFGRLSADSEITAMRACGVSILQIVSPILIITFFLMLFCLYLQVEVGPPLLGKSRTLMQTAAINQPLAIFEPGKQIEFENTIIYIDDKEGEDGIKGVQIYTLSDPQTVAQDISAERGKLLVDKEKQLLIVRLFDCLVVDKKGAAEQQQDGEAGMPTRFFTQQLEFSFNYGKQANERRISTKAKYMKLTDLMGKIRLTKQLERDTTELEVELNQRIAFALSPIAFLLLGLPLAIRTSRRETSVGLFLSVILAGVFFLSIILCESLSSFPHLYPQYLLWLPNIIFQILGAVMTYRISQR</sequence>
<evidence type="ECO:0000313" key="7">
    <source>
        <dbReference type="EMBL" id="NMD87056.1"/>
    </source>
</evidence>
<comment type="caution">
    <text evidence="7">The sequence shown here is derived from an EMBL/GenBank/DDBJ whole genome shotgun (WGS) entry which is preliminary data.</text>
</comment>
<evidence type="ECO:0000256" key="2">
    <source>
        <dbReference type="ARBA" id="ARBA00022475"/>
    </source>
</evidence>
<feature type="transmembrane region" description="Helical" evidence="6">
    <location>
        <begin position="12"/>
        <end position="33"/>
    </location>
</feature>
<dbReference type="RefSeq" id="WP_168962607.1">
    <property type="nucleotide sequence ID" value="NZ_CALXNT010000046.1"/>
</dbReference>
<feature type="transmembrane region" description="Helical" evidence="6">
    <location>
        <begin position="348"/>
        <end position="368"/>
    </location>
</feature>
<evidence type="ECO:0000256" key="6">
    <source>
        <dbReference type="SAM" id="Phobius"/>
    </source>
</evidence>
<keyword evidence="2" id="KW-1003">Cell membrane</keyword>
<dbReference type="PANTHER" id="PTHR33529">
    <property type="entry name" value="SLR0882 PROTEIN-RELATED"/>
    <property type="match status" value="1"/>
</dbReference>
<evidence type="ECO:0000256" key="3">
    <source>
        <dbReference type="ARBA" id="ARBA00022692"/>
    </source>
</evidence>
<dbReference type="PANTHER" id="PTHR33529:SF6">
    <property type="entry name" value="YJGP_YJGQ FAMILY PERMEASE"/>
    <property type="match status" value="1"/>
</dbReference>
<feature type="transmembrane region" description="Helical" evidence="6">
    <location>
        <begin position="319"/>
        <end position="342"/>
    </location>
</feature>
<keyword evidence="5 6" id="KW-0472">Membrane</keyword>
<dbReference type="GO" id="GO:0043190">
    <property type="term" value="C:ATP-binding cassette (ABC) transporter complex"/>
    <property type="evidence" value="ECO:0007669"/>
    <property type="project" value="TreeGrafter"/>
</dbReference>
<evidence type="ECO:0000256" key="5">
    <source>
        <dbReference type="ARBA" id="ARBA00023136"/>
    </source>
</evidence>
<dbReference type="AlphaFoldDB" id="A0A848B2G6"/>
<protein>
    <submittedName>
        <fullName evidence="7">YjgP/YjgQ family permease</fullName>
    </submittedName>
</protein>
<feature type="transmembrane region" description="Helical" evidence="6">
    <location>
        <begin position="98"/>
        <end position="118"/>
    </location>
</feature>
<dbReference type="EMBL" id="JABAEW010000018">
    <property type="protein sequence ID" value="NMD87056.1"/>
    <property type="molecule type" value="Genomic_DNA"/>
</dbReference>
<evidence type="ECO:0000256" key="1">
    <source>
        <dbReference type="ARBA" id="ARBA00004651"/>
    </source>
</evidence>
<name>A0A848B2G6_9BACT</name>
<dbReference type="GO" id="GO:0015920">
    <property type="term" value="P:lipopolysaccharide transport"/>
    <property type="evidence" value="ECO:0007669"/>
    <property type="project" value="TreeGrafter"/>
</dbReference>
<accession>A0A848B2G6</accession>
<dbReference type="Pfam" id="PF03739">
    <property type="entry name" value="LptF_LptG"/>
    <property type="match status" value="1"/>
</dbReference>